<sequence length="438" mass="48915">MTEATRRARAESIKSTQALAESEHFLKTIANSLPGLIAYWDKDLRCRFANHSFLDWFGKAPEAMIGTSIQELMGKRLFSLNEPYIRGALKGEMQQFERTLTKVDGSIAHTLANYVPDIKANGEVAGFFVLVSEVTLLKEAEAKLQLAASVFHNTVEGILVTDADLVILSVNPAFTHITGYGAEEAIGKTPRMLKSKHHDQAFYAAMWRDIDATGHWQGEIWNRRKDGEVYLEWLTITKIHGSMGEPIQYVSVFNDITKSRYNDERIKHLAFHDALTDLPNRSLLMDRLDHQIAKAEREGSRLAVMFLDLDRFKGVNDTLGHEVGDDLLRMVSQKLLAQVRQSDTVSRLGGDEFVILLDNPANEDEVAHVAGRVLTVIQEPMEFRGKAAQIGTSIGIAMFPRDGSTPDELIERADAAMYAAKDGGRNTYRFFQQATGSA</sequence>
<dbReference type="CDD" id="cd01949">
    <property type="entry name" value="GGDEF"/>
    <property type="match status" value="1"/>
</dbReference>
<feature type="domain" description="GGDEF" evidence="3">
    <location>
        <begin position="300"/>
        <end position="433"/>
    </location>
</feature>
<dbReference type="SUPFAM" id="SSF55073">
    <property type="entry name" value="Nucleotide cyclase"/>
    <property type="match status" value="1"/>
</dbReference>
<feature type="domain" description="PAC" evidence="2">
    <location>
        <begin position="216"/>
        <end position="268"/>
    </location>
</feature>
<dbReference type="NCBIfam" id="TIGR00254">
    <property type="entry name" value="GGDEF"/>
    <property type="match status" value="1"/>
</dbReference>
<feature type="domain" description="PAS" evidence="1">
    <location>
        <begin position="143"/>
        <end position="189"/>
    </location>
</feature>
<evidence type="ECO:0000259" key="1">
    <source>
        <dbReference type="PROSITE" id="PS50112"/>
    </source>
</evidence>
<dbReference type="Pfam" id="PF00990">
    <property type="entry name" value="GGDEF"/>
    <property type="match status" value="1"/>
</dbReference>
<dbReference type="CDD" id="cd00130">
    <property type="entry name" value="PAS"/>
    <property type="match status" value="2"/>
</dbReference>
<dbReference type="InterPro" id="IPR000700">
    <property type="entry name" value="PAS-assoc_C"/>
</dbReference>
<evidence type="ECO:0000259" key="2">
    <source>
        <dbReference type="PROSITE" id="PS50113"/>
    </source>
</evidence>
<dbReference type="PROSITE" id="PS50887">
    <property type="entry name" value="GGDEF"/>
    <property type="match status" value="1"/>
</dbReference>
<dbReference type="Proteomes" id="UP001165089">
    <property type="component" value="Unassembled WGS sequence"/>
</dbReference>
<evidence type="ECO:0000313" key="5">
    <source>
        <dbReference type="Proteomes" id="UP001165089"/>
    </source>
</evidence>
<feature type="domain" description="PAC" evidence="2">
    <location>
        <begin position="94"/>
        <end position="146"/>
    </location>
</feature>
<gene>
    <name evidence="4" type="ORF">GETHPA_01690</name>
</gene>
<dbReference type="InterPro" id="IPR043128">
    <property type="entry name" value="Rev_trsase/Diguanyl_cyclase"/>
</dbReference>
<dbReference type="NCBIfam" id="TIGR00229">
    <property type="entry name" value="sensory_box"/>
    <property type="match status" value="2"/>
</dbReference>
<dbReference type="Pfam" id="PF08448">
    <property type="entry name" value="PAS_4"/>
    <property type="match status" value="1"/>
</dbReference>
<name>A0ABQ5Q2U2_9BACT</name>
<dbReference type="InterPro" id="IPR013656">
    <property type="entry name" value="PAS_4"/>
</dbReference>
<dbReference type="PROSITE" id="PS50112">
    <property type="entry name" value="PAS"/>
    <property type="match status" value="1"/>
</dbReference>
<dbReference type="InterPro" id="IPR035965">
    <property type="entry name" value="PAS-like_dom_sf"/>
</dbReference>
<dbReference type="InterPro" id="IPR000014">
    <property type="entry name" value="PAS"/>
</dbReference>
<dbReference type="InterPro" id="IPR052163">
    <property type="entry name" value="DGC-Regulatory_Protein"/>
</dbReference>
<dbReference type="SMART" id="SM00267">
    <property type="entry name" value="GGDEF"/>
    <property type="match status" value="1"/>
</dbReference>
<dbReference type="SMART" id="SM00091">
    <property type="entry name" value="PAS"/>
    <property type="match status" value="2"/>
</dbReference>
<dbReference type="Gene3D" id="3.30.450.20">
    <property type="entry name" value="PAS domain"/>
    <property type="match status" value="2"/>
</dbReference>
<dbReference type="SUPFAM" id="SSF55785">
    <property type="entry name" value="PYP-like sensor domain (PAS domain)"/>
    <property type="match status" value="2"/>
</dbReference>
<dbReference type="PANTHER" id="PTHR46663">
    <property type="entry name" value="DIGUANYLATE CYCLASE DGCT-RELATED"/>
    <property type="match status" value="1"/>
</dbReference>
<comment type="caution">
    <text evidence="4">The sequence shown here is derived from an EMBL/GenBank/DDBJ whole genome shotgun (WGS) entry which is preliminary data.</text>
</comment>
<accession>A0ABQ5Q2U2</accession>
<dbReference type="InterPro" id="IPR029787">
    <property type="entry name" value="Nucleotide_cyclase"/>
</dbReference>
<dbReference type="EMBL" id="BSDD01000001">
    <property type="protein sequence ID" value="GLH68636.1"/>
    <property type="molecule type" value="Genomic_DNA"/>
</dbReference>
<organism evidence="4 5">
    <name type="scientific">Geothrix rubra</name>
    <dbReference type="NCBI Taxonomy" id="2927977"/>
    <lineage>
        <taxon>Bacteria</taxon>
        <taxon>Pseudomonadati</taxon>
        <taxon>Acidobacteriota</taxon>
        <taxon>Holophagae</taxon>
        <taxon>Holophagales</taxon>
        <taxon>Holophagaceae</taxon>
        <taxon>Geothrix</taxon>
    </lineage>
</organism>
<reference evidence="4 5" key="1">
    <citation type="journal article" date="2023" name="Antonie Van Leeuwenhoek">
        <title>Mesoterricola silvestris gen. nov., sp. nov., Mesoterricola sediminis sp. nov., Geothrix oryzae sp. nov., Geothrix edaphica sp. nov., Geothrix rubra sp. nov., and Geothrix limicola sp. nov., six novel members of Acidobacteriota isolated from soils.</title>
        <authorList>
            <person name="Itoh H."/>
            <person name="Sugisawa Y."/>
            <person name="Mise K."/>
            <person name="Xu Z."/>
            <person name="Kuniyasu M."/>
            <person name="Ushijima N."/>
            <person name="Kawano K."/>
            <person name="Kobayashi E."/>
            <person name="Shiratori Y."/>
            <person name="Masuda Y."/>
            <person name="Senoo K."/>
        </authorList>
    </citation>
    <scope>NUCLEOTIDE SEQUENCE [LARGE SCALE GENOMIC DNA]</scope>
    <source>
        <strain evidence="4 5">Red803</strain>
    </source>
</reference>
<dbReference type="InterPro" id="IPR000160">
    <property type="entry name" value="GGDEF_dom"/>
</dbReference>
<evidence type="ECO:0000259" key="3">
    <source>
        <dbReference type="PROSITE" id="PS50887"/>
    </source>
</evidence>
<dbReference type="Pfam" id="PF13426">
    <property type="entry name" value="PAS_9"/>
    <property type="match status" value="1"/>
</dbReference>
<dbReference type="PANTHER" id="PTHR46663:SF3">
    <property type="entry name" value="SLL0267 PROTEIN"/>
    <property type="match status" value="1"/>
</dbReference>
<keyword evidence="5" id="KW-1185">Reference proteome</keyword>
<dbReference type="Gene3D" id="3.30.70.270">
    <property type="match status" value="1"/>
</dbReference>
<dbReference type="PROSITE" id="PS50113">
    <property type="entry name" value="PAC"/>
    <property type="match status" value="2"/>
</dbReference>
<proteinExistence type="predicted"/>
<dbReference type="SMART" id="SM00086">
    <property type="entry name" value="PAC"/>
    <property type="match status" value="2"/>
</dbReference>
<dbReference type="InterPro" id="IPR001610">
    <property type="entry name" value="PAC"/>
</dbReference>
<evidence type="ECO:0008006" key="6">
    <source>
        <dbReference type="Google" id="ProtNLM"/>
    </source>
</evidence>
<evidence type="ECO:0000313" key="4">
    <source>
        <dbReference type="EMBL" id="GLH68636.1"/>
    </source>
</evidence>
<protein>
    <recommendedName>
        <fullName evidence="6">Diguanylate cyclase</fullName>
    </recommendedName>
</protein>